<proteinExistence type="predicted"/>
<sequence>MPGNLDTEAQFRFLISCIRHSTAGKVDFEEVRKECDIISKGAAAKRYERLMKTHNIGTGGVANGVKKEAKDAEETKKPKGGKAKKRKLKEVDEDEGDTDEPVKSEPGVKGEVKDEDATVKLEHWNDEPPNTTHPHCPSFPSRPTNTASPATAQNDDDDEVLFVSATEKRCYSNTHDYDSDYRPSRTHPHPYMLFASGSQSADHTANVHIPQQLDASRASQPPATTASMAPSNLLPYGFAPTTWVVPHDRHGYLWQS</sequence>
<gene>
    <name evidence="1" type="ORF">NUW58_g7114</name>
</gene>
<organism evidence="1 2">
    <name type="scientific">Xylaria curta</name>
    <dbReference type="NCBI Taxonomy" id="42375"/>
    <lineage>
        <taxon>Eukaryota</taxon>
        <taxon>Fungi</taxon>
        <taxon>Dikarya</taxon>
        <taxon>Ascomycota</taxon>
        <taxon>Pezizomycotina</taxon>
        <taxon>Sordariomycetes</taxon>
        <taxon>Xylariomycetidae</taxon>
        <taxon>Xylariales</taxon>
        <taxon>Xylariaceae</taxon>
        <taxon>Xylaria</taxon>
    </lineage>
</organism>
<reference evidence="1" key="1">
    <citation type="submission" date="2022-10" db="EMBL/GenBank/DDBJ databases">
        <title>Genome Sequence of Xylaria curta.</title>
        <authorList>
            <person name="Buettner E."/>
        </authorList>
    </citation>
    <scope>NUCLEOTIDE SEQUENCE</scope>
    <source>
        <strain evidence="1">Babe10</strain>
    </source>
</reference>
<comment type="caution">
    <text evidence="1">The sequence shown here is derived from an EMBL/GenBank/DDBJ whole genome shotgun (WGS) entry which is preliminary data.</text>
</comment>
<accession>A0ACC1NLT3</accession>
<name>A0ACC1NLT3_9PEZI</name>
<evidence type="ECO:0000313" key="1">
    <source>
        <dbReference type="EMBL" id="KAJ2979778.1"/>
    </source>
</evidence>
<protein>
    <submittedName>
        <fullName evidence="1">Uncharacterized protein</fullName>
    </submittedName>
</protein>
<keyword evidence="2" id="KW-1185">Reference proteome</keyword>
<dbReference type="EMBL" id="JAPDGR010001767">
    <property type="protein sequence ID" value="KAJ2979778.1"/>
    <property type="molecule type" value="Genomic_DNA"/>
</dbReference>
<dbReference type="Proteomes" id="UP001143856">
    <property type="component" value="Unassembled WGS sequence"/>
</dbReference>
<evidence type="ECO:0000313" key="2">
    <source>
        <dbReference type="Proteomes" id="UP001143856"/>
    </source>
</evidence>